<name>A0A9Q8PL01_PASFU</name>
<feature type="chain" id="PRO_5040211760" evidence="2">
    <location>
        <begin position="17"/>
        <end position="144"/>
    </location>
</feature>
<keyword evidence="2" id="KW-0732">Signal</keyword>
<dbReference type="RefSeq" id="XP_047768935.1">
    <property type="nucleotide sequence ID" value="XM_047913102.1"/>
</dbReference>
<dbReference type="GeneID" id="71993832"/>
<evidence type="ECO:0000256" key="1">
    <source>
        <dbReference type="SAM" id="MobiDB-lite"/>
    </source>
</evidence>
<dbReference type="KEGG" id="ffu:CLAFUR5_13954"/>
<reference evidence="3" key="2">
    <citation type="journal article" date="2022" name="Microb. Genom.">
        <title>A chromosome-scale genome assembly of the tomato pathogen Cladosporium fulvum reveals a compartmentalized genome architecture and the presence of a dispensable chromosome.</title>
        <authorList>
            <person name="Zaccaron A.Z."/>
            <person name="Chen L.H."/>
            <person name="Samaras A."/>
            <person name="Stergiopoulos I."/>
        </authorList>
    </citation>
    <scope>NUCLEOTIDE SEQUENCE</scope>
    <source>
        <strain evidence="3">Race5_Kim</strain>
    </source>
</reference>
<protein>
    <submittedName>
        <fullName evidence="3">Uncharacterized protein</fullName>
    </submittedName>
</protein>
<proteinExistence type="predicted"/>
<organism evidence="3 4">
    <name type="scientific">Passalora fulva</name>
    <name type="common">Tomato leaf mold</name>
    <name type="synonym">Cladosporium fulvum</name>
    <dbReference type="NCBI Taxonomy" id="5499"/>
    <lineage>
        <taxon>Eukaryota</taxon>
        <taxon>Fungi</taxon>
        <taxon>Dikarya</taxon>
        <taxon>Ascomycota</taxon>
        <taxon>Pezizomycotina</taxon>
        <taxon>Dothideomycetes</taxon>
        <taxon>Dothideomycetidae</taxon>
        <taxon>Mycosphaerellales</taxon>
        <taxon>Mycosphaerellaceae</taxon>
        <taxon>Fulvia</taxon>
    </lineage>
</organism>
<dbReference type="Proteomes" id="UP000756132">
    <property type="component" value="Chromosome 12"/>
</dbReference>
<feature type="signal peptide" evidence="2">
    <location>
        <begin position="1"/>
        <end position="16"/>
    </location>
</feature>
<evidence type="ECO:0000256" key="2">
    <source>
        <dbReference type="SAM" id="SignalP"/>
    </source>
</evidence>
<reference evidence="3" key="1">
    <citation type="submission" date="2021-12" db="EMBL/GenBank/DDBJ databases">
        <authorList>
            <person name="Zaccaron A."/>
            <person name="Stergiopoulos I."/>
        </authorList>
    </citation>
    <scope>NUCLEOTIDE SEQUENCE</scope>
    <source>
        <strain evidence="3">Race5_Kim</strain>
    </source>
</reference>
<gene>
    <name evidence="3" type="ORF">CLAFUR5_13954</name>
</gene>
<evidence type="ECO:0000313" key="4">
    <source>
        <dbReference type="Proteomes" id="UP000756132"/>
    </source>
</evidence>
<accession>A0A9Q8PL01</accession>
<sequence length="144" mass="15760">MRSTLALGLFVASTYAALQLSPIAFKPEDWEAFKNCLGDEIDNYDVTVVEEWINVGPVESRDPDFDGQDAILQKCMIEICSRLQITAGYNEKTSEVLPVSTATEDWLGTSGARSYEAAPVAEDVSAAPNSARDLEIDSMAEHRP</sequence>
<evidence type="ECO:0000313" key="3">
    <source>
        <dbReference type="EMBL" id="UJO24569.1"/>
    </source>
</evidence>
<dbReference type="EMBL" id="CP090174">
    <property type="protein sequence ID" value="UJO24569.1"/>
    <property type="molecule type" value="Genomic_DNA"/>
</dbReference>
<keyword evidence="4" id="KW-1185">Reference proteome</keyword>
<dbReference type="AlphaFoldDB" id="A0A9Q8PL01"/>
<feature type="region of interest" description="Disordered" evidence="1">
    <location>
        <begin position="118"/>
        <end position="144"/>
    </location>
</feature>
<feature type="compositionally biased region" description="Basic and acidic residues" evidence="1">
    <location>
        <begin position="132"/>
        <end position="144"/>
    </location>
</feature>